<dbReference type="AlphaFoldDB" id="A0A438I0J3"/>
<sequence>MVTQPPIEGNLDCRARPFHSELCFDIATLEFSLSLGVLSSATEVSYGALVDSQGFFLSPCGIGLLSSMTTNQVRDPTVIHFTIDGRHGILGARHIAEALHIPYEPARPEDFEPGSSFTERHPLVQRRGVLLEAFLGSLRDTSLALTISSWPLFCILKRRCIERSCSKQMPFHFSSPNYYARYWSTWDIQQSLNMSVYVFSSQSSQLTYLLTLRPPAPVVAPTEHIPEVPPSAPQATPQPPPIIPPTSEPSPSTEPRILYPLSSLISAPEHVTPSPSEPAQAPSFIHETTPPEEPTTGEGRGS</sequence>
<evidence type="ECO:0000313" key="2">
    <source>
        <dbReference type="EMBL" id="RVW90217.1"/>
    </source>
</evidence>
<organism evidence="2 3">
    <name type="scientific">Vitis vinifera</name>
    <name type="common">Grape</name>
    <dbReference type="NCBI Taxonomy" id="29760"/>
    <lineage>
        <taxon>Eukaryota</taxon>
        <taxon>Viridiplantae</taxon>
        <taxon>Streptophyta</taxon>
        <taxon>Embryophyta</taxon>
        <taxon>Tracheophyta</taxon>
        <taxon>Spermatophyta</taxon>
        <taxon>Magnoliopsida</taxon>
        <taxon>eudicotyledons</taxon>
        <taxon>Gunneridae</taxon>
        <taxon>Pentapetalae</taxon>
        <taxon>rosids</taxon>
        <taxon>Vitales</taxon>
        <taxon>Vitaceae</taxon>
        <taxon>Viteae</taxon>
        <taxon>Vitis</taxon>
    </lineage>
</organism>
<gene>
    <name evidence="2" type="ORF">CK203_042016</name>
</gene>
<evidence type="ECO:0000313" key="3">
    <source>
        <dbReference type="Proteomes" id="UP000288805"/>
    </source>
</evidence>
<evidence type="ECO:0000256" key="1">
    <source>
        <dbReference type="SAM" id="MobiDB-lite"/>
    </source>
</evidence>
<feature type="compositionally biased region" description="Pro residues" evidence="1">
    <location>
        <begin position="227"/>
        <end position="248"/>
    </location>
</feature>
<accession>A0A438I0J3</accession>
<name>A0A438I0J3_VITVI</name>
<feature type="region of interest" description="Disordered" evidence="1">
    <location>
        <begin position="221"/>
        <end position="302"/>
    </location>
</feature>
<dbReference type="EMBL" id="QGNW01000157">
    <property type="protein sequence ID" value="RVW90217.1"/>
    <property type="molecule type" value="Genomic_DNA"/>
</dbReference>
<proteinExistence type="predicted"/>
<comment type="caution">
    <text evidence="2">The sequence shown here is derived from an EMBL/GenBank/DDBJ whole genome shotgun (WGS) entry which is preliminary data.</text>
</comment>
<dbReference type="Proteomes" id="UP000288805">
    <property type="component" value="Unassembled WGS sequence"/>
</dbReference>
<protein>
    <submittedName>
        <fullName evidence="2">Uncharacterized protein</fullName>
    </submittedName>
</protein>
<reference evidence="2 3" key="1">
    <citation type="journal article" date="2018" name="PLoS Genet.">
        <title>Population sequencing reveals clonal diversity and ancestral inbreeding in the grapevine cultivar Chardonnay.</title>
        <authorList>
            <person name="Roach M.J."/>
            <person name="Johnson D.L."/>
            <person name="Bohlmann J."/>
            <person name="van Vuuren H.J."/>
            <person name="Jones S.J."/>
            <person name="Pretorius I.S."/>
            <person name="Schmidt S.A."/>
            <person name="Borneman A.R."/>
        </authorList>
    </citation>
    <scope>NUCLEOTIDE SEQUENCE [LARGE SCALE GENOMIC DNA]</scope>
    <source>
        <strain evidence="3">cv. Chardonnay</strain>
        <tissue evidence="2">Leaf</tissue>
    </source>
</reference>